<dbReference type="Proteomes" id="UP001177003">
    <property type="component" value="Chromosome 4"/>
</dbReference>
<dbReference type="AlphaFoldDB" id="A0AA35YTI9"/>
<protein>
    <submittedName>
        <fullName evidence="1">Uncharacterized protein</fullName>
    </submittedName>
</protein>
<proteinExistence type="predicted"/>
<organism evidence="1 2">
    <name type="scientific">Lactuca saligna</name>
    <name type="common">Willowleaf lettuce</name>
    <dbReference type="NCBI Taxonomy" id="75948"/>
    <lineage>
        <taxon>Eukaryota</taxon>
        <taxon>Viridiplantae</taxon>
        <taxon>Streptophyta</taxon>
        <taxon>Embryophyta</taxon>
        <taxon>Tracheophyta</taxon>
        <taxon>Spermatophyta</taxon>
        <taxon>Magnoliopsida</taxon>
        <taxon>eudicotyledons</taxon>
        <taxon>Gunneridae</taxon>
        <taxon>Pentapetalae</taxon>
        <taxon>asterids</taxon>
        <taxon>campanulids</taxon>
        <taxon>Asterales</taxon>
        <taxon>Asteraceae</taxon>
        <taxon>Cichorioideae</taxon>
        <taxon>Cichorieae</taxon>
        <taxon>Lactucinae</taxon>
        <taxon>Lactuca</taxon>
    </lineage>
</organism>
<evidence type="ECO:0000313" key="1">
    <source>
        <dbReference type="EMBL" id="CAI9279637.1"/>
    </source>
</evidence>
<keyword evidence="2" id="KW-1185">Reference proteome</keyword>
<gene>
    <name evidence="1" type="ORF">LSALG_LOCUS19428</name>
</gene>
<reference evidence="1" key="1">
    <citation type="submission" date="2023-04" db="EMBL/GenBank/DDBJ databases">
        <authorList>
            <person name="Vijverberg K."/>
            <person name="Xiong W."/>
            <person name="Schranz E."/>
        </authorList>
    </citation>
    <scope>NUCLEOTIDE SEQUENCE</scope>
</reference>
<sequence length="143" mass="15356">MKSINRGLGIKSYCSFHSEKFGPPEALLSKNKSLTLLGRYLLATIEDGDHRGQPPSTSEVVDVERCCHSPGSYDRHLSSLFLDVGAAPFHSGLFSVTTTVAIWLGSVTRVAAPVTANYRHLVVPPLSLANGVAPAISFEDEFG</sequence>
<dbReference type="EMBL" id="OX465080">
    <property type="protein sequence ID" value="CAI9279637.1"/>
    <property type="molecule type" value="Genomic_DNA"/>
</dbReference>
<accession>A0AA35YTI9</accession>
<name>A0AA35YTI9_LACSI</name>
<evidence type="ECO:0000313" key="2">
    <source>
        <dbReference type="Proteomes" id="UP001177003"/>
    </source>
</evidence>